<dbReference type="InterPro" id="IPR037461">
    <property type="entry name" value="CtCE2-like_dom"/>
</dbReference>
<feature type="domain" description="Carbohydrate esterase 2 N-terminal" evidence="2">
    <location>
        <begin position="11"/>
        <end position="97"/>
    </location>
</feature>
<dbReference type="OrthoDB" id="9801375at2"/>
<dbReference type="PANTHER" id="PTHR37834:SF2">
    <property type="entry name" value="ESTERASE, SGNH HYDROLASE-TYPE"/>
    <property type="match status" value="1"/>
</dbReference>
<sequence length="336" mass="37538">MMDFQNIIWEGRWALDSEKARTCAPAANFSFSFEGQSLDLEMEGEARFKVEIDGNELPELLTRERKLYHVAEGLSSGVHTARIWKKTESEYGSVALYSTSPAPTVSQSQSTSAHSQSGISQIEFIGDSYTVGFGNAARDPITGTPFTTTDASQSYGVLTAQKLGASFAINAYSGRGLVQNYMRMAPNWTIPKLYAYTLGGEAPLGSSPLWNFKQFDPQVVCLFVGINDWQGEGPHPEAKAFDSAYADFLDKLREHYTRPQFVLISTEVYPVNYLPERVETVLTQELSRGNRDVSHLFLETPHNAGLDFHPNLQRHQQMAESLYLKIKDISIQKKSI</sequence>
<keyword evidence="3" id="KW-0378">Hydrolase</keyword>
<dbReference type="Gene3D" id="3.40.50.1110">
    <property type="entry name" value="SGNH hydrolase"/>
    <property type="match status" value="1"/>
</dbReference>
<feature type="domain" description="SGNH hydrolase-type esterase" evidence="1">
    <location>
        <begin position="124"/>
        <end position="291"/>
    </location>
</feature>
<accession>A0A2M9A4F0</accession>
<dbReference type="AlphaFoldDB" id="A0A2M9A4F0"/>
<proteinExistence type="predicted"/>
<dbReference type="InterPro" id="IPR013830">
    <property type="entry name" value="SGNH_hydro"/>
</dbReference>
<dbReference type="RefSeq" id="WP_100424660.1">
    <property type="nucleotide sequence ID" value="NZ_PGEX01000001.1"/>
</dbReference>
<keyword evidence="4" id="KW-1185">Reference proteome</keyword>
<dbReference type="InterPro" id="IPR036514">
    <property type="entry name" value="SGNH_hydro_sf"/>
</dbReference>
<dbReference type="Proteomes" id="UP000231134">
    <property type="component" value="Unassembled WGS sequence"/>
</dbReference>
<dbReference type="Pfam" id="PF13472">
    <property type="entry name" value="Lipase_GDSL_2"/>
    <property type="match status" value="1"/>
</dbReference>
<protein>
    <submittedName>
        <fullName evidence="3">GDSL-like lipase/acylhydrolase family protein</fullName>
    </submittedName>
</protein>
<dbReference type="CDD" id="cd01831">
    <property type="entry name" value="Endoglucanase_E_like"/>
    <property type="match status" value="1"/>
</dbReference>
<evidence type="ECO:0000313" key="4">
    <source>
        <dbReference type="Proteomes" id="UP000231134"/>
    </source>
</evidence>
<dbReference type="Pfam" id="PF17996">
    <property type="entry name" value="CE2_N"/>
    <property type="match status" value="1"/>
</dbReference>
<dbReference type="InterPro" id="IPR040794">
    <property type="entry name" value="CE2_N"/>
</dbReference>
<dbReference type="SUPFAM" id="SSF52266">
    <property type="entry name" value="SGNH hydrolase"/>
    <property type="match status" value="1"/>
</dbReference>
<comment type="caution">
    <text evidence="3">The sequence shown here is derived from an EMBL/GenBank/DDBJ whole genome shotgun (WGS) entry which is preliminary data.</text>
</comment>
<evidence type="ECO:0000313" key="3">
    <source>
        <dbReference type="EMBL" id="PJJ40591.1"/>
    </source>
</evidence>
<organism evidence="3 4">
    <name type="scientific">Hallerella succinigenes</name>
    <dbReference type="NCBI Taxonomy" id="1896222"/>
    <lineage>
        <taxon>Bacteria</taxon>
        <taxon>Pseudomonadati</taxon>
        <taxon>Fibrobacterota</taxon>
        <taxon>Fibrobacteria</taxon>
        <taxon>Fibrobacterales</taxon>
        <taxon>Fibrobacteraceae</taxon>
        <taxon>Hallerella</taxon>
    </lineage>
</organism>
<dbReference type="PANTHER" id="PTHR37834">
    <property type="entry name" value="GDSL-LIKE LIPASE/ACYLHYDROLASE DOMAIN PROTEIN (AFU_ORTHOLOGUE AFUA_2G00620)"/>
    <property type="match status" value="1"/>
</dbReference>
<reference evidence="3 4" key="1">
    <citation type="submission" date="2017-11" db="EMBL/GenBank/DDBJ databases">
        <title>Animal gut microbial communities from fecal samples from Wisconsin, USA.</title>
        <authorList>
            <person name="Neumann A."/>
        </authorList>
    </citation>
    <scope>NUCLEOTIDE SEQUENCE [LARGE SCALE GENOMIC DNA]</scope>
    <source>
        <strain evidence="3 4">UWS3</strain>
    </source>
</reference>
<dbReference type="InterPro" id="IPR052762">
    <property type="entry name" value="PCW_deacetylase/CE"/>
</dbReference>
<dbReference type="GO" id="GO:0052689">
    <property type="term" value="F:carboxylic ester hydrolase activity"/>
    <property type="evidence" value="ECO:0007669"/>
    <property type="project" value="InterPro"/>
</dbReference>
<name>A0A2M9A4F0_9BACT</name>
<evidence type="ECO:0000259" key="2">
    <source>
        <dbReference type="Pfam" id="PF17996"/>
    </source>
</evidence>
<dbReference type="Gene3D" id="2.60.120.260">
    <property type="entry name" value="Galactose-binding domain-like"/>
    <property type="match status" value="1"/>
</dbReference>
<dbReference type="EMBL" id="PGEX01000001">
    <property type="protein sequence ID" value="PJJ40591.1"/>
    <property type="molecule type" value="Genomic_DNA"/>
</dbReference>
<gene>
    <name evidence="3" type="ORF">BGX16_0522</name>
</gene>
<evidence type="ECO:0000259" key="1">
    <source>
        <dbReference type="Pfam" id="PF13472"/>
    </source>
</evidence>